<keyword evidence="1" id="KW-0614">Plasmid</keyword>
<sequence length="100" mass="11008">MDSFQITTSPLLRQFATRLDPQTIQVTTKLGVATIIRADFDPVSFPADEDLQEDFLRDLINRANPGALELLNQSLGKCLGDQAKAIRQVLGSGTYETGRN</sequence>
<dbReference type="RefSeq" id="WP_020189827.1">
    <property type="nucleotide sequence ID" value="NZ_CP134603.1"/>
</dbReference>
<organism evidence="1">
    <name type="scientific">Pseudomonas putida</name>
    <name type="common">Arthrobacter siderocapsulatus</name>
    <dbReference type="NCBI Taxonomy" id="303"/>
    <lineage>
        <taxon>Bacteria</taxon>
        <taxon>Pseudomonadati</taxon>
        <taxon>Pseudomonadota</taxon>
        <taxon>Gammaproteobacteria</taxon>
        <taxon>Pseudomonadales</taxon>
        <taxon>Pseudomonadaceae</taxon>
        <taxon>Pseudomonas</taxon>
    </lineage>
</organism>
<accession>A0A223Q364</accession>
<proteinExistence type="predicted"/>
<reference evidence="1" key="1">
    <citation type="journal article" date="2017" name="Oncotarget">
        <title>pSY153-MDR, a p12969-DIM-related mega plasmid carrying blaIMP-45 and armA, from clinical Pseudomonas putida.</title>
        <authorList>
            <person name="Yuan M."/>
            <person name="Chen H."/>
            <person name="Zhu X."/>
            <person name="Feng J."/>
            <person name="Zhan Z."/>
            <person name="Zhang D."/>
            <person name="Chen X."/>
            <person name="Zhao X."/>
            <person name="Lu J."/>
            <person name="Xu J."/>
            <person name="Zhou D."/>
            <person name="Li J."/>
        </authorList>
    </citation>
    <scope>NUCLEOTIDE SEQUENCE</scope>
    <source>
        <strain evidence="1">SY153</strain>
        <plasmid evidence="1">pSY153-MDR</plasmid>
    </source>
</reference>
<name>A0A223Q364_PSEPU</name>
<dbReference type="AlphaFoldDB" id="A0A223Q364"/>
<dbReference type="EMBL" id="KY883660">
    <property type="protein sequence ID" value="ASU52070.1"/>
    <property type="molecule type" value="Genomic_DNA"/>
</dbReference>
<geneLocation type="plasmid" evidence="1">
    <name>pSY153-MDR</name>
</geneLocation>
<dbReference type="GeneID" id="93444545"/>
<protein>
    <submittedName>
        <fullName evidence="1">Uncharacterized protein</fullName>
    </submittedName>
</protein>
<evidence type="ECO:0000313" key="1">
    <source>
        <dbReference type="EMBL" id="ASU52070.1"/>
    </source>
</evidence>